<organism evidence="2 3">
    <name type="scientific">Plectosphaerella cucumerina</name>
    <dbReference type="NCBI Taxonomy" id="40658"/>
    <lineage>
        <taxon>Eukaryota</taxon>
        <taxon>Fungi</taxon>
        <taxon>Dikarya</taxon>
        <taxon>Ascomycota</taxon>
        <taxon>Pezizomycotina</taxon>
        <taxon>Sordariomycetes</taxon>
        <taxon>Hypocreomycetidae</taxon>
        <taxon>Glomerellales</taxon>
        <taxon>Plectosphaerellaceae</taxon>
        <taxon>Plectosphaerella</taxon>
    </lineage>
</organism>
<keyword evidence="1" id="KW-1133">Transmembrane helix</keyword>
<keyword evidence="1" id="KW-0472">Membrane</keyword>
<dbReference type="Proteomes" id="UP000813385">
    <property type="component" value="Unassembled WGS sequence"/>
</dbReference>
<dbReference type="AlphaFoldDB" id="A0A8K0X5S2"/>
<proteinExistence type="predicted"/>
<protein>
    <submittedName>
        <fullName evidence="2">Uncharacterized protein</fullName>
    </submittedName>
</protein>
<gene>
    <name evidence="2" type="ORF">B0T11DRAFT_316372</name>
</gene>
<accession>A0A8K0X5S2</accession>
<dbReference type="OrthoDB" id="5278722at2759"/>
<evidence type="ECO:0000313" key="3">
    <source>
        <dbReference type="Proteomes" id="UP000813385"/>
    </source>
</evidence>
<feature type="transmembrane region" description="Helical" evidence="1">
    <location>
        <begin position="39"/>
        <end position="60"/>
    </location>
</feature>
<evidence type="ECO:0000256" key="1">
    <source>
        <dbReference type="SAM" id="Phobius"/>
    </source>
</evidence>
<sequence length="496" mass="54736">MVKDLERADIGGSATLQNRDAGRIGKKLYIFTKSRFSRILRLLVQTLLTLGLLLFVLRLAPNHAKGIPGTEHSSFFGWLPFFGPPAGPFNASAIGPSRMVVFGTPDVWTPTSGKGLPRPGWTEALCTELGCASHESMIPPIDLPTQALTSKSVYGEALRNMTTNGSPKGSGQDYDFVAEQYPVGDVPDLAAQVAKFLALPKPVPSPRETTWVFTFGTWDLWCLAALPRHQGNITIRAIAASIFDQVELLYAASMDPVSPAYSDYYSYTRGTSSILGAYSRNPSARPIESFRIIIPKLFDISLTPGWQTLRQEPPVPHTKAEHVKTAAFLAEVWDEEIESRLAAWMNLPIAAKIREDQPMQNGRPYYGFWNPSKKEPSQGGGRHDVLYAPYPSRTGVQVNLGGFAKKAIIENQLRTYKLPGSDGRGTVDEADALYFENVDEPCVWHEKDTLTARRTATCEDPESHLFYGPFTLDEKAIRETAKRATGMVIDVLYGGH</sequence>
<dbReference type="EMBL" id="JAGPXD010000002">
    <property type="protein sequence ID" value="KAH7368113.1"/>
    <property type="molecule type" value="Genomic_DNA"/>
</dbReference>
<name>A0A8K0X5S2_9PEZI</name>
<reference evidence="2" key="1">
    <citation type="journal article" date="2021" name="Nat. Commun.">
        <title>Genetic determinants of endophytism in the Arabidopsis root mycobiome.</title>
        <authorList>
            <person name="Mesny F."/>
            <person name="Miyauchi S."/>
            <person name="Thiergart T."/>
            <person name="Pickel B."/>
            <person name="Atanasova L."/>
            <person name="Karlsson M."/>
            <person name="Huettel B."/>
            <person name="Barry K.W."/>
            <person name="Haridas S."/>
            <person name="Chen C."/>
            <person name="Bauer D."/>
            <person name="Andreopoulos W."/>
            <person name="Pangilinan J."/>
            <person name="LaButti K."/>
            <person name="Riley R."/>
            <person name="Lipzen A."/>
            <person name="Clum A."/>
            <person name="Drula E."/>
            <person name="Henrissat B."/>
            <person name="Kohler A."/>
            <person name="Grigoriev I.V."/>
            <person name="Martin F.M."/>
            <person name="Hacquard S."/>
        </authorList>
    </citation>
    <scope>NUCLEOTIDE SEQUENCE</scope>
    <source>
        <strain evidence="2">MPI-CAGE-AT-0016</strain>
    </source>
</reference>
<comment type="caution">
    <text evidence="2">The sequence shown here is derived from an EMBL/GenBank/DDBJ whole genome shotgun (WGS) entry which is preliminary data.</text>
</comment>
<keyword evidence="3" id="KW-1185">Reference proteome</keyword>
<evidence type="ECO:0000313" key="2">
    <source>
        <dbReference type="EMBL" id="KAH7368113.1"/>
    </source>
</evidence>
<keyword evidence="1" id="KW-0812">Transmembrane</keyword>